<dbReference type="EMBL" id="CAEZSR010000006">
    <property type="protein sequence ID" value="CAB4541181.1"/>
    <property type="molecule type" value="Genomic_DNA"/>
</dbReference>
<dbReference type="AlphaFoldDB" id="A0A6J6BQ20"/>
<evidence type="ECO:0000313" key="1">
    <source>
        <dbReference type="EMBL" id="CAB4541181.1"/>
    </source>
</evidence>
<reference evidence="1" key="1">
    <citation type="submission" date="2020-05" db="EMBL/GenBank/DDBJ databases">
        <authorList>
            <person name="Chiriac C."/>
            <person name="Salcher M."/>
            <person name="Ghai R."/>
            <person name="Kavagutti S V."/>
        </authorList>
    </citation>
    <scope>NUCLEOTIDE SEQUENCE</scope>
</reference>
<protein>
    <submittedName>
        <fullName evidence="1">Unannotated protein</fullName>
    </submittedName>
</protein>
<sequence>MGEEFEFQTAYESDQRRCAGVRSATAGGPEFIREMSPLDKFPVAQLFAKSGVATSEHDEPVLGSNQRLVVGLLADERDDEFDESRCGRVGPLIVAQPGELRGGVLQVPEERLADEVVATAPEQRETTIAAVLAADATHAPEPPKVQAARRALRDLPVELDRVLAAIRAGMDPNLAVITTQQIQRDLAAAKATISAWEQQHDAPAPLTADDIREALGHAGDLAALLAGAERETRARLYQALDLELLLDPVGDSATLDVRLQLCGGGGRI</sequence>
<organism evidence="1">
    <name type="scientific">freshwater metagenome</name>
    <dbReference type="NCBI Taxonomy" id="449393"/>
    <lineage>
        <taxon>unclassified sequences</taxon>
        <taxon>metagenomes</taxon>
        <taxon>ecological metagenomes</taxon>
    </lineage>
</organism>
<accession>A0A6J6BQ20</accession>
<proteinExistence type="predicted"/>
<name>A0A6J6BQ20_9ZZZZ</name>
<gene>
    <name evidence="1" type="ORF">UFOPK1493_00324</name>
</gene>